<proteinExistence type="predicted"/>
<name>A0A4C1Z5J6_EUMVA</name>
<accession>A0A4C1Z5J6</accession>
<dbReference type="Proteomes" id="UP000299102">
    <property type="component" value="Unassembled WGS sequence"/>
</dbReference>
<gene>
    <name evidence="1" type="ORF">EVAR_89035_1</name>
</gene>
<dbReference type="EMBL" id="BGZK01001538">
    <property type="protein sequence ID" value="GBP81927.1"/>
    <property type="molecule type" value="Genomic_DNA"/>
</dbReference>
<keyword evidence="2" id="KW-1185">Reference proteome</keyword>
<dbReference type="AlphaFoldDB" id="A0A4C1Z5J6"/>
<sequence length="102" mass="11468">MHCKVRSVQTRAPRDTARVYAARSIGGLSCVKIAIRRRRTKIFSSPRSPTEDPLRVGLRLRMPLRRGASGRGGGARGAPRIYSAHFILFRLASQYLCFGRRI</sequence>
<organism evidence="1 2">
    <name type="scientific">Eumeta variegata</name>
    <name type="common">Bagworm moth</name>
    <name type="synonym">Eumeta japonica</name>
    <dbReference type="NCBI Taxonomy" id="151549"/>
    <lineage>
        <taxon>Eukaryota</taxon>
        <taxon>Metazoa</taxon>
        <taxon>Ecdysozoa</taxon>
        <taxon>Arthropoda</taxon>
        <taxon>Hexapoda</taxon>
        <taxon>Insecta</taxon>
        <taxon>Pterygota</taxon>
        <taxon>Neoptera</taxon>
        <taxon>Endopterygota</taxon>
        <taxon>Lepidoptera</taxon>
        <taxon>Glossata</taxon>
        <taxon>Ditrysia</taxon>
        <taxon>Tineoidea</taxon>
        <taxon>Psychidae</taxon>
        <taxon>Oiketicinae</taxon>
        <taxon>Eumeta</taxon>
    </lineage>
</organism>
<evidence type="ECO:0000313" key="1">
    <source>
        <dbReference type="EMBL" id="GBP81927.1"/>
    </source>
</evidence>
<reference evidence="1 2" key="1">
    <citation type="journal article" date="2019" name="Commun. Biol.">
        <title>The bagworm genome reveals a unique fibroin gene that provides high tensile strength.</title>
        <authorList>
            <person name="Kono N."/>
            <person name="Nakamura H."/>
            <person name="Ohtoshi R."/>
            <person name="Tomita M."/>
            <person name="Numata K."/>
            <person name="Arakawa K."/>
        </authorList>
    </citation>
    <scope>NUCLEOTIDE SEQUENCE [LARGE SCALE GENOMIC DNA]</scope>
</reference>
<comment type="caution">
    <text evidence="1">The sequence shown here is derived from an EMBL/GenBank/DDBJ whole genome shotgun (WGS) entry which is preliminary data.</text>
</comment>
<evidence type="ECO:0000313" key="2">
    <source>
        <dbReference type="Proteomes" id="UP000299102"/>
    </source>
</evidence>
<protein>
    <submittedName>
        <fullName evidence="1">Uncharacterized protein</fullName>
    </submittedName>
</protein>